<feature type="compositionally biased region" description="Basic and acidic residues" evidence="1">
    <location>
        <begin position="34"/>
        <end position="52"/>
    </location>
</feature>
<accession>A0A9E8HVS9</accession>
<dbReference type="InterPro" id="IPR036061">
    <property type="entry name" value="CheW-like_dom_sf"/>
</dbReference>
<feature type="compositionally biased region" description="Basic and acidic residues" evidence="1">
    <location>
        <begin position="94"/>
        <end position="112"/>
    </location>
</feature>
<dbReference type="GO" id="GO:0007165">
    <property type="term" value="P:signal transduction"/>
    <property type="evidence" value="ECO:0007669"/>
    <property type="project" value="InterPro"/>
</dbReference>
<evidence type="ECO:0000313" key="4">
    <source>
        <dbReference type="Proteomes" id="UP001164472"/>
    </source>
</evidence>
<dbReference type="EMBL" id="CP101527">
    <property type="protein sequence ID" value="UZW76724.1"/>
    <property type="molecule type" value="Genomic_DNA"/>
</dbReference>
<feature type="region of interest" description="Disordered" evidence="1">
    <location>
        <begin position="174"/>
        <end position="223"/>
    </location>
</feature>
<keyword evidence="4" id="KW-1185">Reference proteome</keyword>
<protein>
    <submittedName>
        <fullName evidence="3">Chemotaxis protein CheW</fullName>
    </submittedName>
</protein>
<dbReference type="SUPFAM" id="SSF50341">
    <property type="entry name" value="CheW-like"/>
    <property type="match status" value="1"/>
</dbReference>
<sequence>MSNKRYSDTINPQIAVQDYLDDLLQKLPATSPLDRLRQQEEDKAATVADKQKAQKSVSKPAHKPESKTRYNPSYRTVGANYSAGRETSLAAQRLEQKRALDRASRRDFREPPTIKPSPLLKAMPEVQSSALDLKTDSPVIREAAVAKKISAEDVESALAEIKVAEETPKNKVAEVPCSVPMQSPLKQPPPDQPTTRQVESAPDNSVAEAKKTASIEKEKHSDEWLENGRPEWAQGRFECLIFTVAGLKLAVPLVSLGAIHTIDQELTPLVGRPDWFLGLLPVGEKNIRVVDSALWIMPERYNESVKDGYRFVIRLDKSEWGMACDSVAQSFSISPEEVRWRTDRGKRPWLAGTVIDHMCALMDVAAVARLLDSAEKTNQSPI</sequence>
<gene>
    <name evidence="3" type="ORF">NNL22_09150</name>
</gene>
<dbReference type="PROSITE" id="PS50851">
    <property type="entry name" value="CHEW"/>
    <property type="match status" value="1"/>
</dbReference>
<feature type="domain" description="CheW-like" evidence="2">
    <location>
        <begin position="236"/>
        <end position="373"/>
    </location>
</feature>
<proteinExistence type="predicted"/>
<dbReference type="Proteomes" id="UP001164472">
    <property type="component" value="Chromosome"/>
</dbReference>
<evidence type="ECO:0000256" key="1">
    <source>
        <dbReference type="SAM" id="MobiDB-lite"/>
    </source>
</evidence>
<feature type="region of interest" description="Disordered" evidence="1">
    <location>
        <begin position="30"/>
        <end position="123"/>
    </location>
</feature>
<evidence type="ECO:0000313" key="3">
    <source>
        <dbReference type="EMBL" id="UZW76724.1"/>
    </source>
</evidence>
<dbReference type="GO" id="GO:0006935">
    <property type="term" value="P:chemotaxis"/>
    <property type="evidence" value="ECO:0007669"/>
    <property type="project" value="InterPro"/>
</dbReference>
<organism evidence="3 4">
    <name type="scientific">Alkalimarinus sediminis</name>
    <dbReference type="NCBI Taxonomy" id="1632866"/>
    <lineage>
        <taxon>Bacteria</taxon>
        <taxon>Pseudomonadati</taxon>
        <taxon>Pseudomonadota</taxon>
        <taxon>Gammaproteobacteria</taxon>
        <taxon>Alteromonadales</taxon>
        <taxon>Alteromonadaceae</taxon>
        <taxon>Alkalimarinus</taxon>
    </lineage>
</organism>
<dbReference type="Pfam" id="PF01584">
    <property type="entry name" value="CheW"/>
    <property type="match status" value="1"/>
</dbReference>
<dbReference type="RefSeq" id="WP_251812872.1">
    <property type="nucleotide sequence ID" value="NZ_CP101527.1"/>
</dbReference>
<dbReference type="KEGG" id="asem:NNL22_09150"/>
<dbReference type="InterPro" id="IPR002545">
    <property type="entry name" value="CheW-lke_dom"/>
</dbReference>
<dbReference type="SMART" id="SM00260">
    <property type="entry name" value="CheW"/>
    <property type="match status" value="1"/>
</dbReference>
<evidence type="ECO:0000259" key="2">
    <source>
        <dbReference type="PROSITE" id="PS50851"/>
    </source>
</evidence>
<dbReference type="AlphaFoldDB" id="A0A9E8HVS9"/>
<feature type="compositionally biased region" description="Basic and acidic residues" evidence="1">
    <location>
        <begin position="208"/>
        <end position="223"/>
    </location>
</feature>
<reference evidence="3" key="1">
    <citation type="submission" date="2022-07" db="EMBL/GenBank/DDBJ databases">
        <title>Alkalimarinus sp. nov., isolated from gut of a Alitta virens.</title>
        <authorList>
            <person name="Yang A.I."/>
            <person name="Shin N.-R."/>
        </authorList>
    </citation>
    <scope>NUCLEOTIDE SEQUENCE</scope>
    <source>
        <strain evidence="3">FA028</strain>
    </source>
</reference>
<name>A0A9E8HVS9_9ALTE</name>